<feature type="transmembrane region" description="Helical" evidence="2">
    <location>
        <begin position="41"/>
        <end position="58"/>
    </location>
</feature>
<dbReference type="GO" id="GO:0016791">
    <property type="term" value="F:phosphatase activity"/>
    <property type="evidence" value="ECO:0007669"/>
    <property type="project" value="TreeGrafter"/>
</dbReference>
<sequence>MLVTVIIAGLAAATPREIAFSRLLPAAPALAAALWPVLPTMLLGAFCFAVMIGISFMYSDLGTPYTAAAIIAVTLAAAYASHLRLEREETLFQVRLVADAAQKVLMRPLPHRIQDVEIESLYQAAQEQARIGGDFYEAADTRYGVRLLIGDVRGKGLSAVGAAAAATNCFRENAYDQPDLTGLIHRMQITMTRYSAAIPAEDQQEHFATAVIAEIPYDSGQIKILNCGHPPPVLVQSGRVRVLKPTQPSTPLNLAGLLGDHYHVDTVPFAPGDHLLLYTDGVTETRDRGGTFFPLPDWMRGHREAPPRELLDQLHKDLLRYGESVDDDIAALAVRCRRASAPGRP</sequence>
<dbReference type="AlphaFoldDB" id="U5YN07"/>
<dbReference type="SUPFAM" id="SSF81606">
    <property type="entry name" value="PP2C-like"/>
    <property type="match status" value="1"/>
</dbReference>
<feature type="domain" description="PPM-type phosphatase" evidence="3">
    <location>
        <begin position="135"/>
        <end position="336"/>
    </location>
</feature>
<keyword evidence="2" id="KW-0812">Transmembrane</keyword>
<proteinExistence type="predicted"/>
<dbReference type="PANTHER" id="PTHR43156:SF2">
    <property type="entry name" value="STAGE II SPORULATION PROTEIN E"/>
    <property type="match status" value="1"/>
</dbReference>
<keyword evidence="2" id="KW-1133">Transmembrane helix</keyword>
<dbReference type="PROSITE" id="PS51746">
    <property type="entry name" value="PPM_2"/>
    <property type="match status" value="1"/>
</dbReference>
<dbReference type="PANTHER" id="PTHR43156">
    <property type="entry name" value="STAGE II SPORULATION PROTEIN E-RELATED"/>
    <property type="match status" value="1"/>
</dbReference>
<dbReference type="Gene3D" id="3.60.40.10">
    <property type="entry name" value="PPM-type phosphatase domain"/>
    <property type="match status" value="1"/>
</dbReference>
<evidence type="ECO:0000256" key="1">
    <source>
        <dbReference type="ARBA" id="ARBA00022801"/>
    </source>
</evidence>
<accession>U5YN07</accession>
<reference evidence="4" key="1">
    <citation type="journal article" date="2013" name="Proc. Natl. Acad. Sci. U.S.A.">
        <title>Diversity and abundance of phosphonate biosynthetic genes in nature.</title>
        <authorList>
            <person name="Yu X."/>
            <person name="Doroghazi J.R."/>
            <person name="Janga S.C."/>
            <person name="Zhang J.K."/>
            <person name="Circello B."/>
            <person name="Griffin B.M."/>
            <person name="Labeda D.P."/>
            <person name="Metcalf W.W."/>
        </authorList>
    </citation>
    <scope>NUCLEOTIDE SEQUENCE</scope>
    <source>
        <strain evidence="4">MMG1612</strain>
    </source>
</reference>
<dbReference type="FunFam" id="3.60.40.10:FF:000058">
    <property type="entry name" value="Stage II sporulation protein E"/>
    <property type="match status" value="1"/>
</dbReference>
<name>U5YN07_9ACTN</name>
<keyword evidence="2" id="KW-0472">Membrane</keyword>
<keyword evidence="1" id="KW-0378">Hydrolase</keyword>
<evidence type="ECO:0000256" key="2">
    <source>
        <dbReference type="SAM" id="Phobius"/>
    </source>
</evidence>
<evidence type="ECO:0000259" key="3">
    <source>
        <dbReference type="PROSITE" id="PS51746"/>
    </source>
</evidence>
<feature type="transmembrane region" description="Helical" evidence="2">
    <location>
        <begin position="65"/>
        <end position="85"/>
    </location>
</feature>
<dbReference type="InterPro" id="IPR036457">
    <property type="entry name" value="PPM-type-like_dom_sf"/>
</dbReference>
<dbReference type="SMART" id="SM00331">
    <property type="entry name" value="PP2C_SIG"/>
    <property type="match status" value="1"/>
</dbReference>
<dbReference type="InterPro" id="IPR001932">
    <property type="entry name" value="PPM-type_phosphatase-like_dom"/>
</dbReference>
<evidence type="ECO:0000313" key="4">
    <source>
        <dbReference type="EMBL" id="AGZ94059.1"/>
    </source>
</evidence>
<dbReference type="EMBL" id="KF386869">
    <property type="protein sequence ID" value="AGZ94059.1"/>
    <property type="molecule type" value="Genomic_DNA"/>
</dbReference>
<dbReference type="InterPro" id="IPR052016">
    <property type="entry name" value="Bact_Sigma-Reg"/>
</dbReference>
<dbReference type="Pfam" id="PF07228">
    <property type="entry name" value="SpoIIE"/>
    <property type="match status" value="1"/>
</dbReference>
<protein>
    <submittedName>
        <fullName evidence="4">Putative regulatory protein</fullName>
    </submittedName>
</protein>
<organism evidence="4">
    <name type="scientific">Streptomyces sp. MMG1612</name>
    <dbReference type="NCBI Taxonomy" id="1415547"/>
    <lineage>
        <taxon>Bacteria</taxon>
        <taxon>Bacillati</taxon>
        <taxon>Actinomycetota</taxon>
        <taxon>Actinomycetes</taxon>
        <taxon>Kitasatosporales</taxon>
        <taxon>Streptomycetaceae</taxon>
        <taxon>Streptomyces</taxon>
    </lineage>
</organism>